<reference evidence="3" key="2">
    <citation type="submission" date="2016-05" db="EMBL/GenBank/DDBJ databases">
        <authorList>
            <person name="Lavstsen T."/>
            <person name="Jespersen J.S."/>
        </authorList>
    </citation>
    <scope>NUCLEOTIDE SEQUENCE [LARGE SCALE GENOMIC DNA]</scope>
</reference>
<feature type="compositionally biased region" description="Polar residues" evidence="1">
    <location>
        <begin position="236"/>
        <end position="260"/>
    </location>
</feature>
<dbReference type="EMBL" id="FLRE01002598">
    <property type="protein sequence ID" value="SBT58812.1"/>
    <property type="molecule type" value="Genomic_DNA"/>
</dbReference>
<name>A0A1A9ARR4_PLAOA</name>
<accession>A0A1A9ARR4</accession>
<dbReference type="Proteomes" id="UP000078550">
    <property type="component" value="Unassembled WGS sequence"/>
</dbReference>
<proteinExistence type="predicted"/>
<feature type="region of interest" description="Disordered" evidence="1">
    <location>
        <begin position="226"/>
        <end position="260"/>
    </location>
</feature>
<reference evidence="4 5" key="1">
    <citation type="submission" date="2016-05" db="EMBL/GenBank/DDBJ databases">
        <authorList>
            <person name="Naeem Raeece"/>
        </authorList>
    </citation>
    <scope>NUCLEOTIDE SEQUENCE [LARGE SCALE GENOMIC DNA]</scope>
</reference>
<sequence>MTVLNKEEWEDILLKLPAHQIYAEFNDLRDTEYCNTHFKEALNLEGTYPEVRELCENFAGIMKTLTDKSSDENYITERCKFLNFWLYDKISKNFSKYMNSIFNENIVWPFISGWGEINTTFLNNYCSVRYEPDICIAHLNDYKEFYDYIKNQENIDPTGFTDMKECNKYYSYVSYINNIYERNKKKCCDVPNSTCKRFYFDCNEKYVPQKLMDQFDCDTYQRINEPSLGPEADTLVQETETYQSPSRSRDTNGLNSDTPATPASKAAMSVAFPMIGIFFIYSLIHKFTPFGSWLHNKVLGKKVKLTNELQDEYDQNFLGNEPITTDVNSQNDLYNIAYYQA</sequence>
<dbReference type="Proteomes" id="UP000078555">
    <property type="component" value="Unassembled WGS sequence"/>
</dbReference>
<evidence type="ECO:0000313" key="2">
    <source>
        <dbReference type="EMBL" id="SBT55192.1"/>
    </source>
</evidence>
<evidence type="ECO:0000313" key="4">
    <source>
        <dbReference type="Proteomes" id="UP000078550"/>
    </source>
</evidence>
<evidence type="ECO:0000313" key="3">
    <source>
        <dbReference type="EMBL" id="SBT58812.1"/>
    </source>
</evidence>
<dbReference type="InterPro" id="IPR008780">
    <property type="entry name" value="Plasmodium_Vir"/>
</dbReference>
<keyword evidence="5" id="KW-1185">Reference proteome</keyword>
<evidence type="ECO:0000313" key="5">
    <source>
        <dbReference type="Proteomes" id="UP000078555"/>
    </source>
</evidence>
<protein>
    <submittedName>
        <fullName evidence="3">PIR Superfamily Protein</fullName>
    </submittedName>
</protein>
<dbReference type="AlphaFoldDB" id="A0A1A9ARR4"/>
<evidence type="ECO:0000256" key="1">
    <source>
        <dbReference type="SAM" id="MobiDB-lite"/>
    </source>
</evidence>
<dbReference type="EMBL" id="FLRD01000598">
    <property type="protein sequence ID" value="SBT55192.1"/>
    <property type="molecule type" value="Genomic_DNA"/>
</dbReference>
<dbReference type="Pfam" id="PF05795">
    <property type="entry name" value="Plasmodium_Vir"/>
    <property type="match status" value="1"/>
</dbReference>
<organism evidence="3 4">
    <name type="scientific">Plasmodium ovale wallikeri</name>
    <dbReference type="NCBI Taxonomy" id="864142"/>
    <lineage>
        <taxon>Eukaryota</taxon>
        <taxon>Sar</taxon>
        <taxon>Alveolata</taxon>
        <taxon>Apicomplexa</taxon>
        <taxon>Aconoidasida</taxon>
        <taxon>Haemosporida</taxon>
        <taxon>Plasmodiidae</taxon>
        <taxon>Plasmodium</taxon>
        <taxon>Plasmodium (Plasmodium)</taxon>
    </lineage>
</organism>
<gene>
    <name evidence="2" type="ORF">POVWA1_068250</name>
    <name evidence="3" type="ORF">POVWA2_088070</name>
</gene>